<evidence type="ECO:0000256" key="3">
    <source>
        <dbReference type="ARBA" id="ARBA00004544"/>
    </source>
</evidence>
<dbReference type="PROSITE" id="PS00845">
    <property type="entry name" value="CAP_GLY_1"/>
    <property type="match status" value="1"/>
</dbReference>
<feature type="compositionally biased region" description="Low complexity" evidence="14">
    <location>
        <begin position="258"/>
        <end position="276"/>
    </location>
</feature>
<dbReference type="STRING" id="913774.A0A0C3HJX9"/>
<feature type="coiled-coil region" evidence="13">
    <location>
        <begin position="1116"/>
        <end position="1143"/>
    </location>
</feature>
<dbReference type="EMBL" id="KN832874">
    <property type="protein sequence ID" value="KIN02627.1"/>
    <property type="molecule type" value="Genomic_DNA"/>
</dbReference>
<dbReference type="Pfam" id="PF12455">
    <property type="entry name" value="Dynactin"/>
    <property type="match status" value="1"/>
</dbReference>
<evidence type="ECO:0000256" key="14">
    <source>
        <dbReference type="SAM" id="MobiDB-lite"/>
    </source>
</evidence>
<evidence type="ECO:0000256" key="10">
    <source>
        <dbReference type="ARBA" id="ARBA00023054"/>
    </source>
</evidence>
<dbReference type="GO" id="GO:0005814">
    <property type="term" value="C:centriole"/>
    <property type="evidence" value="ECO:0007669"/>
    <property type="project" value="UniProtKB-SubCell"/>
</dbReference>
<dbReference type="PROSITE" id="PS50245">
    <property type="entry name" value="CAP_GLY_2"/>
    <property type="match status" value="1"/>
</dbReference>
<evidence type="ECO:0000256" key="7">
    <source>
        <dbReference type="ARBA" id="ARBA00022701"/>
    </source>
</evidence>
<evidence type="ECO:0000256" key="1">
    <source>
        <dbReference type="ARBA" id="ARBA00004114"/>
    </source>
</evidence>
<keyword evidence="7" id="KW-0493">Microtubule</keyword>
<dbReference type="PANTHER" id="PTHR18916:SF6">
    <property type="entry name" value="DYNACTIN SUBUNIT 1"/>
    <property type="match status" value="1"/>
</dbReference>
<dbReference type="Gene3D" id="2.30.30.190">
    <property type="entry name" value="CAP Gly-rich-like domain"/>
    <property type="match status" value="1"/>
</dbReference>
<evidence type="ECO:0000256" key="13">
    <source>
        <dbReference type="SAM" id="Coils"/>
    </source>
</evidence>
<dbReference type="GO" id="GO:0000132">
    <property type="term" value="P:establishment of mitotic spindle orientation"/>
    <property type="evidence" value="ECO:0007669"/>
    <property type="project" value="TreeGrafter"/>
</dbReference>
<comment type="subcellular location">
    <subcellularLocation>
        <location evidence="3">Cytoplasm</location>
        <location evidence="3">Cell cortex</location>
    </subcellularLocation>
    <subcellularLocation>
        <location evidence="1">Cytoplasm</location>
        <location evidence="1">Cytoskeleton</location>
        <location evidence="1">Microtubule organizing center</location>
        <location evidence="1">Centrosome</location>
        <location evidence="1">Centriole</location>
    </subcellularLocation>
    <subcellularLocation>
        <location evidence="2">Cytoplasm</location>
        <location evidence="2">Cytoskeleton</location>
        <location evidence="2">Spindle</location>
    </subcellularLocation>
</comment>
<evidence type="ECO:0000256" key="6">
    <source>
        <dbReference type="ARBA" id="ARBA00022618"/>
    </source>
</evidence>
<dbReference type="InterPro" id="IPR022157">
    <property type="entry name" value="Dynactin"/>
</dbReference>
<keyword evidence="8" id="KW-0498">Mitosis</keyword>
<dbReference type="GO" id="GO:0005874">
    <property type="term" value="C:microtubule"/>
    <property type="evidence" value="ECO:0007669"/>
    <property type="project" value="UniProtKB-KW"/>
</dbReference>
<protein>
    <recommendedName>
        <fullName evidence="15">CAP-Gly domain-containing protein</fullName>
    </recommendedName>
</protein>
<dbReference type="GO" id="GO:0030286">
    <property type="term" value="C:dynein complex"/>
    <property type="evidence" value="ECO:0007669"/>
    <property type="project" value="UniProtKB-KW"/>
</dbReference>
<feature type="region of interest" description="Disordered" evidence="14">
    <location>
        <begin position="195"/>
        <end position="286"/>
    </location>
</feature>
<dbReference type="GO" id="GO:0051286">
    <property type="term" value="C:cell tip"/>
    <property type="evidence" value="ECO:0007669"/>
    <property type="project" value="TreeGrafter"/>
</dbReference>
<evidence type="ECO:0000313" key="17">
    <source>
        <dbReference type="Proteomes" id="UP000054321"/>
    </source>
</evidence>
<dbReference type="SMART" id="SM01052">
    <property type="entry name" value="CAP_GLY"/>
    <property type="match status" value="1"/>
</dbReference>
<evidence type="ECO:0000256" key="2">
    <source>
        <dbReference type="ARBA" id="ARBA00004186"/>
    </source>
</evidence>
<name>A0A0C3HJX9_OIDMZ</name>
<keyword evidence="6" id="KW-0132">Cell division</keyword>
<evidence type="ECO:0000256" key="5">
    <source>
        <dbReference type="ARBA" id="ARBA00022490"/>
    </source>
</evidence>
<comment type="similarity">
    <text evidence="4">Belongs to the dynactin 150 kDa subunit family.</text>
</comment>
<keyword evidence="11" id="KW-0206">Cytoskeleton</keyword>
<dbReference type="Pfam" id="PF01302">
    <property type="entry name" value="CAP_GLY"/>
    <property type="match status" value="1"/>
</dbReference>
<keyword evidence="10 13" id="KW-0175">Coiled coil</keyword>
<dbReference type="GO" id="GO:0005816">
    <property type="term" value="C:spindle pole body"/>
    <property type="evidence" value="ECO:0007669"/>
    <property type="project" value="TreeGrafter"/>
</dbReference>
<feature type="coiled-coil region" evidence="13">
    <location>
        <begin position="295"/>
        <end position="551"/>
    </location>
</feature>
<dbReference type="GO" id="GO:0051301">
    <property type="term" value="P:cell division"/>
    <property type="evidence" value="ECO:0007669"/>
    <property type="project" value="UniProtKB-KW"/>
</dbReference>
<feature type="coiled-coil region" evidence="13">
    <location>
        <begin position="1030"/>
        <end position="1074"/>
    </location>
</feature>
<keyword evidence="17" id="KW-1185">Reference proteome</keyword>
<accession>A0A0C3HJX9</accession>
<dbReference type="GO" id="GO:0005819">
    <property type="term" value="C:spindle"/>
    <property type="evidence" value="ECO:0007669"/>
    <property type="project" value="UniProtKB-SubCell"/>
</dbReference>
<dbReference type="HOGENOM" id="CLU_002523_1_1_1"/>
<dbReference type="InterPro" id="IPR000938">
    <property type="entry name" value="CAP-Gly_domain"/>
</dbReference>
<keyword evidence="9" id="KW-0243">Dynein</keyword>
<dbReference type="InParanoid" id="A0A0C3HJX9"/>
<feature type="domain" description="CAP-Gly" evidence="15">
    <location>
        <begin position="25"/>
        <end position="67"/>
    </location>
</feature>
<proteinExistence type="inferred from homology"/>
<evidence type="ECO:0000256" key="9">
    <source>
        <dbReference type="ARBA" id="ARBA00023017"/>
    </source>
</evidence>
<dbReference type="PANTHER" id="PTHR18916">
    <property type="entry name" value="DYNACTIN 1-RELATED MICROTUBULE-BINDING"/>
    <property type="match status" value="1"/>
</dbReference>
<dbReference type="InterPro" id="IPR036859">
    <property type="entry name" value="CAP-Gly_dom_sf"/>
</dbReference>
<reference evidence="16 17" key="1">
    <citation type="submission" date="2014-04" db="EMBL/GenBank/DDBJ databases">
        <authorList>
            <consortium name="DOE Joint Genome Institute"/>
            <person name="Kuo A."/>
            <person name="Martino E."/>
            <person name="Perotto S."/>
            <person name="Kohler A."/>
            <person name="Nagy L.G."/>
            <person name="Floudas D."/>
            <person name="Copeland A."/>
            <person name="Barry K.W."/>
            <person name="Cichocki N."/>
            <person name="Veneault-Fourrey C."/>
            <person name="LaButti K."/>
            <person name="Lindquist E.A."/>
            <person name="Lipzen A."/>
            <person name="Lundell T."/>
            <person name="Morin E."/>
            <person name="Murat C."/>
            <person name="Sun H."/>
            <person name="Tunlid A."/>
            <person name="Henrissat B."/>
            <person name="Grigoriev I.V."/>
            <person name="Hibbett D.S."/>
            <person name="Martin F."/>
            <person name="Nordberg H.P."/>
            <person name="Cantor M.N."/>
            <person name="Hua S.X."/>
        </authorList>
    </citation>
    <scope>NUCLEOTIDE SEQUENCE [LARGE SCALE GENOMIC DNA]</scope>
    <source>
        <strain evidence="16 17">Zn</strain>
    </source>
</reference>
<dbReference type="Proteomes" id="UP000054321">
    <property type="component" value="Unassembled WGS sequence"/>
</dbReference>
<dbReference type="OrthoDB" id="2130750at2759"/>
<organism evidence="16 17">
    <name type="scientific">Oidiodendron maius (strain Zn)</name>
    <dbReference type="NCBI Taxonomy" id="913774"/>
    <lineage>
        <taxon>Eukaryota</taxon>
        <taxon>Fungi</taxon>
        <taxon>Dikarya</taxon>
        <taxon>Ascomycota</taxon>
        <taxon>Pezizomycotina</taxon>
        <taxon>Leotiomycetes</taxon>
        <taxon>Leotiomycetes incertae sedis</taxon>
        <taxon>Myxotrichaceae</taxon>
        <taxon>Oidiodendron</taxon>
    </lineage>
</organism>
<feature type="region of interest" description="Disordered" evidence="14">
    <location>
        <begin position="77"/>
        <end position="98"/>
    </location>
</feature>
<keyword evidence="5" id="KW-0963">Cytoplasm</keyword>
<dbReference type="SUPFAM" id="SSF74924">
    <property type="entry name" value="Cap-Gly domain"/>
    <property type="match status" value="1"/>
</dbReference>
<keyword evidence="12" id="KW-0131">Cell cycle</keyword>
<evidence type="ECO:0000313" key="16">
    <source>
        <dbReference type="EMBL" id="KIN02627.1"/>
    </source>
</evidence>
<feature type="compositionally biased region" description="Polar residues" evidence="14">
    <location>
        <begin position="195"/>
        <end position="213"/>
    </location>
</feature>
<reference evidence="17" key="2">
    <citation type="submission" date="2015-01" db="EMBL/GenBank/DDBJ databases">
        <title>Evolutionary Origins and Diversification of the Mycorrhizal Mutualists.</title>
        <authorList>
            <consortium name="DOE Joint Genome Institute"/>
            <consortium name="Mycorrhizal Genomics Consortium"/>
            <person name="Kohler A."/>
            <person name="Kuo A."/>
            <person name="Nagy L.G."/>
            <person name="Floudas D."/>
            <person name="Copeland A."/>
            <person name="Barry K.W."/>
            <person name="Cichocki N."/>
            <person name="Veneault-Fourrey C."/>
            <person name="LaButti K."/>
            <person name="Lindquist E.A."/>
            <person name="Lipzen A."/>
            <person name="Lundell T."/>
            <person name="Morin E."/>
            <person name="Murat C."/>
            <person name="Riley R."/>
            <person name="Ohm R."/>
            <person name="Sun H."/>
            <person name="Tunlid A."/>
            <person name="Henrissat B."/>
            <person name="Grigoriev I.V."/>
            <person name="Hibbett D.S."/>
            <person name="Martin F."/>
        </authorList>
    </citation>
    <scope>NUCLEOTIDE SEQUENCE [LARGE SCALE GENOMIC DNA]</scope>
    <source>
        <strain evidence="17">Zn</strain>
    </source>
</reference>
<gene>
    <name evidence="16" type="ORF">OIDMADRAFT_178553</name>
</gene>
<feature type="compositionally biased region" description="Low complexity" evidence="14">
    <location>
        <begin position="214"/>
        <end position="224"/>
    </location>
</feature>
<evidence type="ECO:0000256" key="11">
    <source>
        <dbReference type="ARBA" id="ARBA00023212"/>
    </source>
</evidence>
<evidence type="ECO:0000256" key="8">
    <source>
        <dbReference type="ARBA" id="ARBA00022776"/>
    </source>
</evidence>
<sequence>MSEQLQVGQVIELTDGRLATVRYIGQPHFAAGDWVGVELEDESGKNDGSVQGERYFECDMGRGMFVRPTAVTIIEQPPPKPAVPMKKPARPSSVINSGIGRRMSSVPDIAALELASITRKVSYQTVVVHSVQYCDRPNWCATKKIVRDNVVDDIDEASTKSHGRTNLNGSSIGSSYTSNKTIFGCRFKCREQGFRTSKQSSERMGSISGQLSAGQTSDGSGQDTGDSDRGVSPLKSNPDTLSPQALSPVLSRVSGSDRAQASPASSRSAGSQAPQRNTVTSAAAAREIEDMKTKLRLMDKKRQEDRDKLKALEKVQAERDKFEGIIQKLQAKYQPQQQELADLRKQLKDSEARFEQIESIQAEHEVVLEMATLDREMAEETAEVLKTELEALKLKTEELELEVEVLREENAELGNEMSPEEKTSQGWLQMERNNARLREALIRLRDMTQQTEEELRDELKNLEEDIRDLGSVKEQYDITKEKLDQSEAAVDDLRQQLDNALGAEDMIEELTERNMSMNEQIEELKATIEDLESLKELNDELEINHIETEKDMQEDIDFKDSVIAEQARRAAQQDEAIEDMEYTLSRFRELVTNLQSDLEDMRASHAVTETESEQLNSRSRAMMDLNMKLQVSAAKTQVKTIDLELRRLEAQEASEHLAIVQLFLPEAFHVDRDSVLALLRFQRVAFKANLLHGFVKERVNGPPPAGHEDDIFAACDMLDKLAWVSAMCDRFVNAISHCSIDEFAKFEGALYELEPVERALNSWIDGLRRDDLKEKQCAAELQRTIALMSHLAEVHISTGLASYADDVHMRTLVMQSHLESAAAALNTTRNMVQGIIPVESEEDELGQHFSRKTDSVITQTRSAKVIIGKAARALEDLKARSLSITSDTLQQFEQCETSTQELANYSRHVGDALFTLLHEEGRAEPYTYLEVESMVNQTTLNLFASSESGLLSTYSNKLRTLTSALSELAGLASDLEKTQEFERSPAPWVLRAQELRSSKTVPIDTEEEIRRLKDDNHERARLIAMRDKTLEEASVKIELLESRMRDATKKNEKINELERKIEDAKKLEIRLTESVETQNKELATLDADREKWRKIAEDAHALGVAAPGSKAGQERAVATAREMEALKSEIDSLQAAVRYLREDNRRARLTDTESFAWLNGPLIKPKTKEEQRKDLIIAESNDVLNELLSLTTTAKVFDLSAMPKNKLAWRPAKSTPGYHVAQQRENFEAWNSWREDVERKGKILIERDNSRGLGVQNRKAVAAKVEMKLPAWEKIAGTGKEVEILDPEQWSGFKGSLGFV</sequence>
<evidence type="ECO:0000256" key="12">
    <source>
        <dbReference type="ARBA" id="ARBA00023306"/>
    </source>
</evidence>
<evidence type="ECO:0000259" key="15">
    <source>
        <dbReference type="PROSITE" id="PS50245"/>
    </source>
</evidence>
<feature type="compositionally biased region" description="Polar residues" evidence="14">
    <location>
        <begin position="234"/>
        <end position="245"/>
    </location>
</feature>
<dbReference type="GO" id="GO:0000743">
    <property type="term" value="P:nuclear migration involved in conjugation with cellular fusion"/>
    <property type="evidence" value="ECO:0007669"/>
    <property type="project" value="TreeGrafter"/>
</dbReference>
<evidence type="ECO:0000256" key="4">
    <source>
        <dbReference type="ARBA" id="ARBA00011010"/>
    </source>
</evidence>